<proteinExistence type="predicted"/>
<sequence length="161" mass="16897">MSTALAPRAQAGVAGAGAGAQAGGGEARVVDRATLEAVCGEWSKDFRRCEPMDDFFSLFGVSMLLRKAARLMRGMRIELKGDMLEVTQICALRWLSVTEAFPLAPHAAPGEHRRRDLRRGPQRGTLEGAAAGAVRARFKWVCVRRGCGGEGGDGGGGGAAA</sequence>
<dbReference type="OrthoDB" id="10602828at2759"/>
<dbReference type="KEGG" id="mng:MNEG_4132"/>
<dbReference type="EMBL" id="KK100775">
    <property type="protein sequence ID" value="KIZ03830.1"/>
    <property type="molecule type" value="Genomic_DNA"/>
</dbReference>
<keyword evidence="2" id="KW-1185">Reference proteome</keyword>
<accession>A0A0D2MLV2</accession>
<reference evidence="1 2" key="1">
    <citation type="journal article" date="2013" name="BMC Genomics">
        <title>Reconstruction of the lipid metabolism for the microalga Monoraphidium neglectum from its genome sequence reveals characteristics suitable for biofuel production.</title>
        <authorList>
            <person name="Bogen C."/>
            <person name="Al-Dilaimi A."/>
            <person name="Albersmeier A."/>
            <person name="Wichmann J."/>
            <person name="Grundmann M."/>
            <person name="Rupp O."/>
            <person name="Lauersen K.J."/>
            <person name="Blifernez-Klassen O."/>
            <person name="Kalinowski J."/>
            <person name="Goesmann A."/>
            <person name="Mussgnug J.H."/>
            <person name="Kruse O."/>
        </authorList>
    </citation>
    <scope>NUCLEOTIDE SEQUENCE [LARGE SCALE GENOMIC DNA]</scope>
    <source>
        <strain evidence="1 2">SAG 48.87</strain>
    </source>
</reference>
<name>A0A0D2MLV2_9CHLO</name>
<gene>
    <name evidence="1" type="ORF">MNEG_4132</name>
</gene>
<evidence type="ECO:0000313" key="2">
    <source>
        <dbReference type="Proteomes" id="UP000054498"/>
    </source>
</evidence>
<dbReference type="Proteomes" id="UP000054498">
    <property type="component" value="Unassembled WGS sequence"/>
</dbReference>
<organism evidence="1 2">
    <name type="scientific">Monoraphidium neglectum</name>
    <dbReference type="NCBI Taxonomy" id="145388"/>
    <lineage>
        <taxon>Eukaryota</taxon>
        <taxon>Viridiplantae</taxon>
        <taxon>Chlorophyta</taxon>
        <taxon>core chlorophytes</taxon>
        <taxon>Chlorophyceae</taxon>
        <taxon>CS clade</taxon>
        <taxon>Sphaeropleales</taxon>
        <taxon>Selenastraceae</taxon>
        <taxon>Monoraphidium</taxon>
    </lineage>
</organism>
<protein>
    <submittedName>
        <fullName evidence="1">Uncharacterized protein</fullName>
    </submittedName>
</protein>
<dbReference type="RefSeq" id="XP_013902849.1">
    <property type="nucleotide sequence ID" value="XM_014047395.1"/>
</dbReference>
<dbReference type="GeneID" id="25737010"/>
<evidence type="ECO:0000313" key="1">
    <source>
        <dbReference type="EMBL" id="KIZ03830.1"/>
    </source>
</evidence>
<dbReference type="AlphaFoldDB" id="A0A0D2MLV2"/>